<gene>
    <name evidence="1" type="ORF">MLD38_010467</name>
</gene>
<proteinExistence type="predicted"/>
<evidence type="ECO:0000313" key="2">
    <source>
        <dbReference type="Proteomes" id="UP001057402"/>
    </source>
</evidence>
<keyword evidence="2" id="KW-1185">Reference proteome</keyword>
<organism evidence="1 2">
    <name type="scientific">Melastoma candidum</name>
    <dbReference type="NCBI Taxonomy" id="119954"/>
    <lineage>
        <taxon>Eukaryota</taxon>
        <taxon>Viridiplantae</taxon>
        <taxon>Streptophyta</taxon>
        <taxon>Embryophyta</taxon>
        <taxon>Tracheophyta</taxon>
        <taxon>Spermatophyta</taxon>
        <taxon>Magnoliopsida</taxon>
        <taxon>eudicotyledons</taxon>
        <taxon>Gunneridae</taxon>
        <taxon>Pentapetalae</taxon>
        <taxon>rosids</taxon>
        <taxon>malvids</taxon>
        <taxon>Myrtales</taxon>
        <taxon>Melastomataceae</taxon>
        <taxon>Melastomatoideae</taxon>
        <taxon>Melastomateae</taxon>
        <taxon>Melastoma</taxon>
    </lineage>
</organism>
<accession>A0ACB9R107</accession>
<comment type="caution">
    <text evidence="1">The sequence shown here is derived from an EMBL/GenBank/DDBJ whole genome shotgun (WGS) entry which is preliminary data.</text>
</comment>
<evidence type="ECO:0000313" key="1">
    <source>
        <dbReference type="EMBL" id="KAI4372203.1"/>
    </source>
</evidence>
<dbReference type="EMBL" id="CM042883">
    <property type="protein sequence ID" value="KAI4372203.1"/>
    <property type="molecule type" value="Genomic_DNA"/>
</dbReference>
<reference evidence="2" key="1">
    <citation type="journal article" date="2023" name="Front. Plant Sci.">
        <title>Chromosomal-level genome assembly of Melastoma candidum provides insights into trichome evolution.</title>
        <authorList>
            <person name="Zhong Y."/>
            <person name="Wu W."/>
            <person name="Sun C."/>
            <person name="Zou P."/>
            <person name="Liu Y."/>
            <person name="Dai S."/>
            <person name="Zhou R."/>
        </authorList>
    </citation>
    <scope>NUCLEOTIDE SEQUENCE [LARGE SCALE GENOMIC DNA]</scope>
</reference>
<sequence>MGSPPEISKVQVITKLKDDGDFDRLRLNIIRKLKDNEELRNKIGSTVKQSAALSRPGAENMRPRQLSDAIHEDVGAQVMALISDNLWEIIRSDDGMKNEIVATVQSVYDKLKNPSGEGIKESSLPDKGSSQMVQDSSSCAVLNGDADLASHEEGRAPEQIGSHRKASSVHGRHSVDLPTTIVPGKGSSEVPVDKCAIHSEAPPRFSSPVESVKVSECVDDDPDLPPGFS</sequence>
<name>A0ACB9R107_9MYRT</name>
<dbReference type="Proteomes" id="UP001057402">
    <property type="component" value="Chromosome 4"/>
</dbReference>
<protein>
    <submittedName>
        <fullName evidence="1">Uncharacterized protein</fullName>
    </submittedName>
</protein>